<dbReference type="Proteomes" id="UP000582659">
    <property type="component" value="Unassembled WGS sequence"/>
</dbReference>
<dbReference type="Pfam" id="PF25301">
    <property type="entry name" value="CUT_C"/>
    <property type="match status" value="1"/>
</dbReference>
<evidence type="ECO:0000313" key="12">
    <source>
        <dbReference type="Proteomes" id="UP000095284"/>
    </source>
</evidence>
<dbReference type="SMART" id="SM00241">
    <property type="entry name" value="ZP"/>
    <property type="match status" value="1"/>
</dbReference>
<evidence type="ECO:0000256" key="9">
    <source>
        <dbReference type="SAM" id="SignalP"/>
    </source>
</evidence>
<evidence type="ECO:0000259" key="10">
    <source>
        <dbReference type="PROSITE" id="PS51034"/>
    </source>
</evidence>
<protein>
    <submittedName>
        <fullName evidence="11">(pine wood nematode) hypothetical protein</fullName>
    </submittedName>
    <submittedName>
        <fullName evidence="14">ZP domain-containing protein</fullName>
    </submittedName>
</protein>
<name>A0A1I7SQK3_BURXY</name>
<dbReference type="InterPro" id="IPR056953">
    <property type="entry name" value="CUT_N"/>
</dbReference>
<dbReference type="InterPro" id="IPR001507">
    <property type="entry name" value="ZP_dom"/>
</dbReference>
<dbReference type="Pfam" id="PF25057">
    <property type="entry name" value="CUT_N"/>
    <property type="match status" value="1"/>
</dbReference>
<keyword evidence="7 8" id="KW-0472">Membrane</keyword>
<dbReference type="EMBL" id="CAJFCV020000003">
    <property type="protein sequence ID" value="CAG9110024.1"/>
    <property type="molecule type" value="Genomic_DNA"/>
</dbReference>
<dbReference type="PANTHER" id="PTHR22907:SF13">
    <property type="entry name" value="ZP DOMAIN-CONTAINING PROTEIN"/>
    <property type="match status" value="1"/>
</dbReference>
<dbReference type="OrthoDB" id="6432511at2759"/>
<feature type="transmembrane region" description="Helical" evidence="8">
    <location>
        <begin position="346"/>
        <end position="370"/>
    </location>
</feature>
<evidence type="ECO:0000313" key="13">
    <source>
        <dbReference type="Proteomes" id="UP000659654"/>
    </source>
</evidence>
<keyword evidence="13" id="KW-1185">Reference proteome</keyword>
<dbReference type="WBParaSite" id="BXY_1531500.1">
    <property type="protein sequence ID" value="BXY_1531500.1"/>
    <property type="gene ID" value="BXY_1531500"/>
</dbReference>
<dbReference type="eggNOG" id="ENOG502S35B">
    <property type="taxonomic scope" value="Eukaryota"/>
</dbReference>
<dbReference type="GO" id="GO:0042302">
    <property type="term" value="F:structural constituent of cuticle"/>
    <property type="evidence" value="ECO:0007669"/>
    <property type="project" value="UniProtKB-KW"/>
</dbReference>
<feature type="domain" description="ZP" evidence="10">
    <location>
        <begin position="32"/>
        <end position="290"/>
    </location>
</feature>
<feature type="chain" id="PRO_5035399901" evidence="9">
    <location>
        <begin position="19"/>
        <end position="387"/>
    </location>
</feature>
<dbReference type="PROSITE" id="PS51034">
    <property type="entry name" value="ZP_2"/>
    <property type="match status" value="1"/>
</dbReference>
<evidence type="ECO:0000256" key="5">
    <source>
        <dbReference type="ARBA" id="ARBA00022729"/>
    </source>
</evidence>
<evidence type="ECO:0000256" key="3">
    <source>
        <dbReference type="ARBA" id="ARBA00022475"/>
    </source>
</evidence>
<keyword evidence="3" id="KW-1003">Cell membrane</keyword>
<dbReference type="GO" id="GO:0005886">
    <property type="term" value="C:plasma membrane"/>
    <property type="evidence" value="ECO:0007669"/>
    <property type="project" value="UniProtKB-SubCell"/>
</dbReference>
<evidence type="ECO:0000313" key="11">
    <source>
        <dbReference type="EMBL" id="CAD5222378.1"/>
    </source>
</evidence>
<evidence type="ECO:0000256" key="1">
    <source>
        <dbReference type="ARBA" id="ARBA00004251"/>
    </source>
</evidence>
<evidence type="ECO:0000256" key="6">
    <source>
        <dbReference type="ARBA" id="ARBA00022989"/>
    </source>
</evidence>
<evidence type="ECO:0000313" key="14">
    <source>
        <dbReference type="WBParaSite" id="BXY_1531500.1"/>
    </source>
</evidence>
<feature type="signal peptide" evidence="9">
    <location>
        <begin position="1"/>
        <end position="18"/>
    </location>
</feature>
<dbReference type="PANTHER" id="PTHR22907">
    <property type="entry name" value="GH04558P"/>
    <property type="match status" value="1"/>
</dbReference>
<dbReference type="AlphaFoldDB" id="A0A1I7SQK3"/>
<accession>A0A1I7SQK3</accession>
<proteinExistence type="predicted"/>
<evidence type="ECO:0000256" key="4">
    <source>
        <dbReference type="ARBA" id="ARBA00022692"/>
    </source>
</evidence>
<evidence type="ECO:0000256" key="7">
    <source>
        <dbReference type="ARBA" id="ARBA00023136"/>
    </source>
</evidence>
<organism evidence="12 14">
    <name type="scientific">Bursaphelenchus xylophilus</name>
    <name type="common">Pinewood nematode worm</name>
    <name type="synonym">Aphelenchoides xylophilus</name>
    <dbReference type="NCBI Taxonomy" id="6326"/>
    <lineage>
        <taxon>Eukaryota</taxon>
        <taxon>Metazoa</taxon>
        <taxon>Ecdysozoa</taxon>
        <taxon>Nematoda</taxon>
        <taxon>Chromadorea</taxon>
        <taxon>Rhabditida</taxon>
        <taxon>Tylenchina</taxon>
        <taxon>Tylenchomorpha</taxon>
        <taxon>Aphelenchoidea</taxon>
        <taxon>Aphelenchoididae</taxon>
        <taxon>Bursaphelenchus</taxon>
    </lineage>
</organism>
<dbReference type="EMBL" id="CAJFDI010000003">
    <property type="protein sequence ID" value="CAD5222378.1"/>
    <property type="molecule type" value="Genomic_DNA"/>
</dbReference>
<keyword evidence="6 8" id="KW-1133">Transmembrane helix</keyword>
<reference evidence="14" key="1">
    <citation type="submission" date="2016-11" db="UniProtKB">
        <authorList>
            <consortium name="WormBaseParasite"/>
        </authorList>
    </citation>
    <scope>IDENTIFICATION</scope>
</reference>
<dbReference type="InterPro" id="IPR051962">
    <property type="entry name" value="Cuticlin"/>
</dbReference>
<dbReference type="Proteomes" id="UP000095284">
    <property type="component" value="Unplaced"/>
</dbReference>
<evidence type="ECO:0000256" key="8">
    <source>
        <dbReference type="SAM" id="Phobius"/>
    </source>
</evidence>
<dbReference type="InterPro" id="IPR057475">
    <property type="entry name" value="CUT_C"/>
</dbReference>
<dbReference type="Proteomes" id="UP000659654">
    <property type="component" value="Unassembled WGS sequence"/>
</dbReference>
<keyword evidence="2" id="KW-0193">Cuticle</keyword>
<sequence>MTGFLVWLSLLSIQWAFAENALNSVEGEPLVQCGPDSIEIQAKTKFPFTGTVYVKNWRKSVGCYKRFENNATLSPSYSLSISEVGKCGLETRRAGDKTMEIFAIVVFGFHPNFMTQNDRSFAVHCVFTQQNKDVHSKISLIRDIPSKGVASGVAQLPMPRLKVISGRVPDENLEAAKVVTVGEALIFVWYFADPSDIYGFTVRECTAETLDGRKMEIITSGCTIDEVLISDIKHSEHNDKAFADGMAFKFPDSEDMWIKCKLDLCLQNHEHFNVTEEFKSSICSPQSSCHSREKRSADKRSLNDDNILSVNQKIRVVDKDVDPESHEPSLTSAFTWDSKWCFMKNLFSVFSVLLVILYSCTVISLIFFYVSARRNLKRLPETCSSLH</sequence>
<comment type="subcellular location">
    <subcellularLocation>
        <location evidence="1">Cell membrane</location>
        <topology evidence="1">Single-pass type I membrane protein</topology>
    </subcellularLocation>
</comment>
<gene>
    <name evidence="11" type="ORF">BXYJ_LOCUS7346</name>
</gene>
<evidence type="ECO:0000256" key="2">
    <source>
        <dbReference type="ARBA" id="ARBA00022460"/>
    </source>
</evidence>
<keyword evidence="4 8" id="KW-0812">Transmembrane</keyword>
<keyword evidence="5 9" id="KW-0732">Signal</keyword>
<reference evidence="11" key="2">
    <citation type="submission" date="2020-09" db="EMBL/GenBank/DDBJ databases">
        <authorList>
            <person name="Kikuchi T."/>
        </authorList>
    </citation>
    <scope>NUCLEOTIDE SEQUENCE</scope>
    <source>
        <strain evidence="11">Ka4C1</strain>
    </source>
</reference>